<evidence type="ECO:0000259" key="1">
    <source>
        <dbReference type="PROSITE" id="PS50943"/>
    </source>
</evidence>
<protein>
    <submittedName>
        <fullName evidence="3">Uncharacterized conserved protein</fullName>
    </submittedName>
</protein>
<dbReference type="SUPFAM" id="SSF52540">
    <property type="entry name" value="P-loop containing nucleoside triphosphate hydrolases"/>
    <property type="match status" value="1"/>
</dbReference>
<dbReference type="InterPro" id="IPR027417">
    <property type="entry name" value="P-loop_NTPase"/>
</dbReference>
<dbReference type="EMBL" id="CP001684">
    <property type="protein sequence ID" value="ACV21576.1"/>
    <property type="molecule type" value="Genomic_DNA"/>
</dbReference>
<dbReference type="Pfam" id="PF13521">
    <property type="entry name" value="AAA_28"/>
    <property type="match status" value="1"/>
</dbReference>
<dbReference type="eggNOG" id="COG1476">
    <property type="taxonomic scope" value="Bacteria"/>
</dbReference>
<sequence length="436" mass="49951">MNDYAFGNYIFHLRKQAGLTQAELAKLVGVTNKAVSKWEVGKSKPSVESVRKLSGLFHVSVDELLRQRDAGRRAEITKVVITGGPCAGKSTAMSWVQNAFTQMGYVVLFVPETATELITGGVAPWTCDSNSSYQKCQLRLQFEKEKVFEQAAETMDADKVLIVCDRGTMDNKAYMDDLEFAQALEHFGTNEVQLRDSYDAVFHLVTAAKGAEEFYTKSNNAARTETVEEAADRDDKLIAAWTGHPHLRVIDNSTDFEDKMRRLVAEISSFLGEPEPYEIERKFLIEYPDVKWLESLPNCQRVEIIQTYLRSDSDKEVRVRQRGFEGHYIYTQTTKRTISDVKRVEVERRLSEGEYIRLLMSADTSRRQIRKDRYCLTYENQYFEIDIFPFWHDKAIAEIELSDENADIAFPKQIKVIREVTDDESFKNASLAKIAD</sequence>
<dbReference type="RefSeq" id="WP_012797681.1">
    <property type="nucleotide sequence ID" value="NC_013165.1"/>
</dbReference>
<feature type="domain" description="HTH cro/C1-type" evidence="1">
    <location>
        <begin position="13"/>
        <end position="64"/>
    </location>
</feature>
<dbReference type="Gene3D" id="3.40.50.300">
    <property type="entry name" value="P-loop containing nucleotide triphosphate hydrolases"/>
    <property type="match status" value="1"/>
</dbReference>
<gene>
    <name evidence="3" type="ordered locus">Shel_05170</name>
</gene>
<name>C7N355_SLAHD</name>
<dbReference type="GO" id="GO:0005525">
    <property type="term" value="F:GTP binding"/>
    <property type="evidence" value="ECO:0007669"/>
    <property type="project" value="TreeGrafter"/>
</dbReference>
<keyword evidence="4" id="KW-1185">Reference proteome</keyword>
<dbReference type="SUPFAM" id="SSF55154">
    <property type="entry name" value="CYTH-like phosphatases"/>
    <property type="match status" value="1"/>
</dbReference>
<dbReference type="eggNOG" id="COG3911">
    <property type="taxonomic scope" value="Bacteria"/>
</dbReference>
<dbReference type="InterPro" id="IPR001387">
    <property type="entry name" value="Cro/C1-type_HTH"/>
</dbReference>
<dbReference type="KEGG" id="shi:Shel_05170"/>
<dbReference type="Gene3D" id="1.10.260.40">
    <property type="entry name" value="lambda repressor-like DNA-binding domains"/>
    <property type="match status" value="1"/>
</dbReference>
<dbReference type="InterPro" id="IPR023577">
    <property type="entry name" value="CYTH_domain"/>
</dbReference>
<dbReference type="Proteomes" id="UP000002026">
    <property type="component" value="Chromosome"/>
</dbReference>
<dbReference type="Gene3D" id="2.40.320.10">
    <property type="entry name" value="Hypothetical Protein Pfu-838710-001"/>
    <property type="match status" value="1"/>
</dbReference>
<dbReference type="SUPFAM" id="SSF47413">
    <property type="entry name" value="lambda repressor-like DNA-binding domains"/>
    <property type="match status" value="1"/>
</dbReference>
<dbReference type="GO" id="GO:0035091">
    <property type="term" value="F:phosphatidylinositol binding"/>
    <property type="evidence" value="ECO:0007669"/>
    <property type="project" value="TreeGrafter"/>
</dbReference>
<dbReference type="HOGENOM" id="CLU_037796_0_1_11"/>
<dbReference type="SMART" id="SM01118">
    <property type="entry name" value="CYTH"/>
    <property type="match status" value="1"/>
</dbReference>
<dbReference type="eggNOG" id="COG2954">
    <property type="taxonomic scope" value="Bacteria"/>
</dbReference>
<dbReference type="GO" id="GO:0070300">
    <property type="term" value="F:phosphatidic acid binding"/>
    <property type="evidence" value="ECO:0007669"/>
    <property type="project" value="TreeGrafter"/>
</dbReference>
<dbReference type="InterPro" id="IPR038727">
    <property type="entry name" value="NadR/Ttd14_AAA_dom"/>
</dbReference>
<accession>C7N355</accession>
<feature type="domain" description="CYTH" evidence="2">
    <location>
        <begin position="276"/>
        <end position="436"/>
    </location>
</feature>
<evidence type="ECO:0000313" key="4">
    <source>
        <dbReference type="Proteomes" id="UP000002026"/>
    </source>
</evidence>
<proteinExistence type="predicted"/>
<dbReference type="Pfam" id="PF01381">
    <property type="entry name" value="HTH_3"/>
    <property type="match status" value="1"/>
</dbReference>
<dbReference type="PROSITE" id="PS51707">
    <property type="entry name" value="CYTH"/>
    <property type="match status" value="1"/>
</dbReference>
<dbReference type="InterPro" id="IPR053227">
    <property type="entry name" value="TRPL-trafficking_regulator"/>
</dbReference>
<reference evidence="3 4" key="1">
    <citation type="journal article" date="2009" name="Stand. Genomic Sci.">
        <title>Complete genome sequence of Slackia heliotrinireducens type strain (RHS 1).</title>
        <authorList>
            <person name="Pukall R."/>
            <person name="Lapidus A."/>
            <person name="Nolan M."/>
            <person name="Copeland A."/>
            <person name="Glavina Del Rio T."/>
            <person name="Lucas S."/>
            <person name="Chen F."/>
            <person name="Tice H."/>
            <person name="Cheng J.F."/>
            <person name="Chertkov O."/>
            <person name="Bruce D."/>
            <person name="Goodwin L."/>
            <person name="Kuske C."/>
            <person name="Brettin T."/>
            <person name="Detter J.C."/>
            <person name="Han C."/>
            <person name="Pitluck S."/>
            <person name="Pati A."/>
            <person name="Mavrommatis K."/>
            <person name="Ivanova N."/>
            <person name="Ovchinnikova G."/>
            <person name="Chen A."/>
            <person name="Palaniappan K."/>
            <person name="Schneider S."/>
            <person name="Rohde M."/>
            <person name="Chain P."/>
            <person name="D'haeseleer P."/>
            <person name="Goker M."/>
            <person name="Bristow J."/>
            <person name="Eisen J.A."/>
            <person name="Markowitz V."/>
            <person name="Kyrpides N.C."/>
            <person name="Klenk H.P."/>
            <person name="Hugenholtz P."/>
        </authorList>
    </citation>
    <scope>NUCLEOTIDE SEQUENCE [LARGE SCALE GENOMIC DNA]</scope>
    <source>
        <strain evidence="4">ATCC 29202 / DSM 20476 / NCTC 11029 / RHS 1</strain>
    </source>
</reference>
<dbReference type="InterPro" id="IPR010982">
    <property type="entry name" value="Lambda_DNA-bd_dom_sf"/>
</dbReference>
<dbReference type="CDD" id="cd00093">
    <property type="entry name" value="HTH_XRE"/>
    <property type="match status" value="1"/>
</dbReference>
<dbReference type="AlphaFoldDB" id="C7N355"/>
<dbReference type="STRING" id="471855.Shel_05170"/>
<dbReference type="GO" id="GO:0003677">
    <property type="term" value="F:DNA binding"/>
    <property type="evidence" value="ECO:0007669"/>
    <property type="project" value="InterPro"/>
</dbReference>
<dbReference type="PROSITE" id="PS50943">
    <property type="entry name" value="HTH_CROC1"/>
    <property type="match status" value="1"/>
</dbReference>
<dbReference type="PANTHER" id="PTHR34932">
    <property type="entry name" value="TRPL TRANSLOCATION DEFECT PROTEIN 14"/>
    <property type="match status" value="1"/>
</dbReference>
<dbReference type="InterPro" id="IPR033469">
    <property type="entry name" value="CYTH-like_dom_sf"/>
</dbReference>
<dbReference type="PANTHER" id="PTHR34932:SF1">
    <property type="entry name" value="TRPL TRANSLOCATION DEFECT PROTEIN 14"/>
    <property type="match status" value="1"/>
</dbReference>
<organism evidence="3 4">
    <name type="scientific">Slackia heliotrinireducens (strain ATCC 29202 / DSM 20476 / NCTC 11029 / RHS 1)</name>
    <name type="common">Peptococcus heliotrinreducens</name>
    <dbReference type="NCBI Taxonomy" id="471855"/>
    <lineage>
        <taxon>Bacteria</taxon>
        <taxon>Bacillati</taxon>
        <taxon>Actinomycetota</taxon>
        <taxon>Coriobacteriia</taxon>
        <taxon>Eggerthellales</taxon>
        <taxon>Eggerthellaceae</taxon>
        <taxon>Slackia</taxon>
    </lineage>
</organism>
<evidence type="ECO:0000313" key="3">
    <source>
        <dbReference type="EMBL" id="ACV21576.1"/>
    </source>
</evidence>
<dbReference type="SMART" id="SM00530">
    <property type="entry name" value="HTH_XRE"/>
    <property type="match status" value="1"/>
</dbReference>
<evidence type="ECO:0000259" key="2">
    <source>
        <dbReference type="PROSITE" id="PS51707"/>
    </source>
</evidence>